<dbReference type="VEuPathDB" id="FungiDB:sscle_13g094460"/>
<organism evidence="2 3">
    <name type="scientific">Sclerotinia sclerotiorum (strain ATCC 18683 / 1980 / Ss-1)</name>
    <name type="common">White mold</name>
    <name type="synonym">Whetzelinia sclerotiorum</name>
    <dbReference type="NCBI Taxonomy" id="665079"/>
    <lineage>
        <taxon>Eukaryota</taxon>
        <taxon>Fungi</taxon>
        <taxon>Dikarya</taxon>
        <taxon>Ascomycota</taxon>
        <taxon>Pezizomycotina</taxon>
        <taxon>Leotiomycetes</taxon>
        <taxon>Helotiales</taxon>
        <taxon>Sclerotiniaceae</taxon>
        <taxon>Sclerotinia</taxon>
    </lineage>
</organism>
<name>A0A1D9QIB9_SCLS1</name>
<evidence type="ECO:0000313" key="2">
    <source>
        <dbReference type="EMBL" id="APA14676.1"/>
    </source>
</evidence>
<evidence type="ECO:0000313" key="3">
    <source>
        <dbReference type="Proteomes" id="UP000177798"/>
    </source>
</evidence>
<proteinExistence type="predicted"/>
<feature type="compositionally biased region" description="Basic and acidic residues" evidence="1">
    <location>
        <begin position="95"/>
        <end position="110"/>
    </location>
</feature>
<feature type="compositionally biased region" description="Acidic residues" evidence="1">
    <location>
        <begin position="111"/>
        <end position="132"/>
    </location>
</feature>
<feature type="compositionally biased region" description="Low complexity" evidence="1">
    <location>
        <begin position="152"/>
        <end position="164"/>
    </location>
</feature>
<gene>
    <name evidence="2" type="ORF">sscle_13g094460</name>
</gene>
<feature type="region of interest" description="Disordered" evidence="1">
    <location>
        <begin position="32"/>
        <end position="164"/>
    </location>
</feature>
<sequence length="164" mass="17359">MIYTLTRRKPLYTYFKLSSAFQSNKKAMARVTRSATGSIPAKPVPAPVEAPKTKKAAPKANTGKKVASTKGAKPTGVKKTAAPKKKSTVAAKVEAAVEKTEEVAEKAADKVEEEVEEKVEEETPGEETAEEAVAEKPAPKKKAPAPKKPVAKKAAAPKKPVVKA</sequence>
<dbReference type="Proteomes" id="UP000177798">
    <property type="component" value="Chromosome 13"/>
</dbReference>
<dbReference type="AlphaFoldDB" id="A0A1D9QIB9"/>
<protein>
    <submittedName>
        <fullName evidence="2">Uncharacterized protein</fullName>
    </submittedName>
</protein>
<dbReference type="EMBL" id="CP017826">
    <property type="protein sequence ID" value="APA14676.1"/>
    <property type="molecule type" value="Genomic_DNA"/>
</dbReference>
<reference evidence="3" key="1">
    <citation type="journal article" date="2017" name="Genome Biol. Evol.">
        <title>The complete genome sequence of the phytopathogenic fungus Sclerotinia sclerotiorum reveals insights into the genome architecture of broad host range pathogens.</title>
        <authorList>
            <person name="Derbyshire M."/>
            <person name="Denton-Giles M."/>
            <person name="Hegedus D."/>
            <person name="Seifbarghy S."/>
            <person name="Rollins J."/>
            <person name="van Kan J."/>
            <person name="Seidl M.F."/>
            <person name="Faino L."/>
            <person name="Mbengue M."/>
            <person name="Navaud O."/>
            <person name="Raffaele S."/>
            <person name="Hammond-Kosack K."/>
            <person name="Heard S."/>
            <person name="Oliver R."/>
        </authorList>
    </citation>
    <scope>NUCLEOTIDE SEQUENCE [LARGE SCALE GENOMIC DNA]</scope>
    <source>
        <strain evidence="3">ATCC 18683 / 1980 / Ss-1</strain>
    </source>
</reference>
<accession>A0A1D9QIB9</accession>
<evidence type="ECO:0000256" key="1">
    <source>
        <dbReference type="SAM" id="MobiDB-lite"/>
    </source>
</evidence>
<feature type="compositionally biased region" description="Basic residues" evidence="1">
    <location>
        <begin position="139"/>
        <end position="151"/>
    </location>
</feature>